<evidence type="ECO:0000313" key="2">
    <source>
        <dbReference type="Proteomes" id="UP000092695"/>
    </source>
</evidence>
<sequence length="70" mass="7646">MRGAPELPIIARLRVVGFALRTIVLECELASATSYLVDEETPLWGFLLPGDSGSGSDRGYDEWAEGPFFV</sequence>
<name>A0A193LGK9_9GAMM</name>
<dbReference type="EMBL" id="CP016268">
    <property type="protein sequence ID" value="ANO51499.1"/>
    <property type="molecule type" value="Genomic_DNA"/>
</dbReference>
<protein>
    <submittedName>
        <fullName evidence="1">Uncharacterized protein</fullName>
    </submittedName>
</protein>
<dbReference type="AlphaFoldDB" id="A0A193LGK9"/>
<dbReference type="STRING" id="1548547.BA177_10040"/>
<evidence type="ECO:0000313" key="1">
    <source>
        <dbReference type="EMBL" id="ANO51499.1"/>
    </source>
</evidence>
<dbReference type="KEGG" id="woc:BA177_10040"/>
<proteinExistence type="predicted"/>
<gene>
    <name evidence="1" type="ORF">BA177_10040</name>
</gene>
<keyword evidence="2" id="KW-1185">Reference proteome</keyword>
<accession>A0A193LGK9</accession>
<dbReference type="Proteomes" id="UP000092695">
    <property type="component" value="Chromosome"/>
</dbReference>
<reference evidence="1 2" key="1">
    <citation type="submission" date="2016-06" db="EMBL/GenBank/DDBJ databases">
        <title>Complete genome sequence of a deep-branching marine Gamma Proteobacterium Woeseia oceani type strain XK5.</title>
        <authorList>
            <person name="Mu D."/>
            <person name="Du Z."/>
        </authorList>
    </citation>
    <scope>NUCLEOTIDE SEQUENCE [LARGE SCALE GENOMIC DNA]</scope>
    <source>
        <strain evidence="1 2">XK5</strain>
    </source>
</reference>
<organism evidence="1 2">
    <name type="scientific">Woeseia oceani</name>
    <dbReference type="NCBI Taxonomy" id="1548547"/>
    <lineage>
        <taxon>Bacteria</taxon>
        <taxon>Pseudomonadati</taxon>
        <taxon>Pseudomonadota</taxon>
        <taxon>Gammaproteobacteria</taxon>
        <taxon>Woeseiales</taxon>
        <taxon>Woeseiaceae</taxon>
        <taxon>Woeseia</taxon>
    </lineage>
</organism>